<dbReference type="SMART" id="SM00338">
    <property type="entry name" value="BRLZ"/>
    <property type="match status" value="1"/>
</dbReference>
<dbReference type="Proteomes" id="UP000603453">
    <property type="component" value="Unassembled WGS sequence"/>
</dbReference>
<comment type="caution">
    <text evidence="4">The sequence shown here is derived from an EMBL/GenBank/DDBJ whole genome shotgun (WGS) entry which is preliminary data.</text>
</comment>
<gene>
    <name evidence="4" type="ORF">INT47_012245</name>
</gene>
<dbReference type="SUPFAM" id="SSF57959">
    <property type="entry name" value="Leucine zipper domain"/>
    <property type="match status" value="1"/>
</dbReference>
<dbReference type="Pfam" id="PF07716">
    <property type="entry name" value="bZIP_2"/>
    <property type="match status" value="1"/>
</dbReference>
<protein>
    <recommendedName>
        <fullName evidence="3">BZIP domain-containing protein</fullName>
    </recommendedName>
</protein>
<keyword evidence="5" id="KW-1185">Reference proteome</keyword>
<feature type="compositionally biased region" description="Polar residues" evidence="2">
    <location>
        <begin position="24"/>
        <end position="42"/>
    </location>
</feature>
<dbReference type="Gene3D" id="1.20.5.170">
    <property type="match status" value="1"/>
</dbReference>
<evidence type="ECO:0000256" key="1">
    <source>
        <dbReference type="SAM" id="Coils"/>
    </source>
</evidence>
<dbReference type="GO" id="GO:0003700">
    <property type="term" value="F:DNA-binding transcription factor activity"/>
    <property type="evidence" value="ECO:0007669"/>
    <property type="project" value="InterPro"/>
</dbReference>
<reference evidence="4" key="1">
    <citation type="submission" date="2020-12" db="EMBL/GenBank/DDBJ databases">
        <title>Metabolic potential, ecology and presence of endohyphal bacteria is reflected in genomic diversity of Mucoromycotina.</title>
        <authorList>
            <person name="Muszewska A."/>
            <person name="Okrasinska A."/>
            <person name="Steczkiewicz K."/>
            <person name="Drgas O."/>
            <person name="Orlowska M."/>
            <person name="Perlinska-Lenart U."/>
            <person name="Aleksandrzak-Piekarczyk T."/>
            <person name="Szatraj K."/>
            <person name="Zielenkiewicz U."/>
            <person name="Pilsyk S."/>
            <person name="Malc E."/>
            <person name="Mieczkowski P."/>
            <person name="Kruszewska J.S."/>
            <person name="Biernat P."/>
            <person name="Pawlowska J."/>
        </authorList>
    </citation>
    <scope>NUCLEOTIDE SEQUENCE</scope>
    <source>
        <strain evidence="4">WA0000017839</strain>
    </source>
</reference>
<feature type="coiled-coil region" evidence="1">
    <location>
        <begin position="84"/>
        <end position="153"/>
    </location>
</feature>
<accession>A0A8H7RBC0</accession>
<name>A0A8H7RBC0_9FUNG</name>
<dbReference type="InterPro" id="IPR046347">
    <property type="entry name" value="bZIP_sf"/>
</dbReference>
<dbReference type="InterPro" id="IPR004827">
    <property type="entry name" value="bZIP"/>
</dbReference>
<sequence>MAISSITFPPQQQFSGAPSPPESPTYNHYPQQYRGTNYLQRTPSMSSLQSPPLSLQERRQRNKAASAKYRAKKNHQHGEMRCMISSLTKENDLLLRQLDHVRRENNRLKATCDKLRGKMLAEKMLKKLLNDKEETSINQLKQLEQDIAQDDDEWETYDH</sequence>
<evidence type="ECO:0000256" key="2">
    <source>
        <dbReference type="SAM" id="MobiDB-lite"/>
    </source>
</evidence>
<dbReference type="PROSITE" id="PS50217">
    <property type="entry name" value="BZIP"/>
    <property type="match status" value="1"/>
</dbReference>
<feature type="compositionally biased region" description="Low complexity" evidence="2">
    <location>
        <begin position="43"/>
        <end position="55"/>
    </location>
</feature>
<dbReference type="PROSITE" id="PS00036">
    <property type="entry name" value="BZIP_BASIC"/>
    <property type="match status" value="1"/>
</dbReference>
<dbReference type="CDD" id="cd14705">
    <property type="entry name" value="bZIP_Zip1"/>
    <property type="match status" value="1"/>
</dbReference>
<feature type="compositionally biased region" description="Polar residues" evidence="2">
    <location>
        <begin position="1"/>
        <end position="16"/>
    </location>
</feature>
<evidence type="ECO:0000259" key="3">
    <source>
        <dbReference type="PROSITE" id="PS50217"/>
    </source>
</evidence>
<proteinExistence type="predicted"/>
<evidence type="ECO:0000313" key="4">
    <source>
        <dbReference type="EMBL" id="KAG2207192.1"/>
    </source>
</evidence>
<dbReference type="EMBL" id="JAEPRD010000026">
    <property type="protein sequence ID" value="KAG2207192.1"/>
    <property type="molecule type" value="Genomic_DNA"/>
</dbReference>
<organism evidence="4 5">
    <name type="scientific">Mucor saturninus</name>
    <dbReference type="NCBI Taxonomy" id="64648"/>
    <lineage>
        <taxon>Eukaryota</taxon>
        <taxon>Fungi</taxon>
        <taxon>Fungi incertae sedis</taxon>
        <taxon>Mucoromycota</taxon>
        <taxon>Mucoromycotina</taxon>
        <taxon>Mucoromycetes</taxon>
        <taxon>Mucorales</taxon>
        <taxon>Mucorineae</taxon>
        <taxon>Mucoraceae</taxon>
        <taxon>Mucor</taxon>
    </lineage>
</organism>
<feature type="domain" description="BZIP" evidence="3">
    <location>
        <begin position="56"/>
        <end position="115"/>
    </location>
</feature>
<keyword evidence="1" id="KW-0175">Coiled coil</keyword>
<feature type="region of interest" description="Disordered" evidence="2">
    <location>
        <begin position="1"/>
        <end position="81"/>
    </location>
</feature>
<dbReference type="OrthoDB" id="1939598at2759"/>
<evidence type="ECO:0000313" key="5">
    <source>
        <dbReference type="Proteomes" id="UP000603453"/>
    </source>
</evidence>
<dbReference type="AlphaFoldDB" id="A0A8H7RBC0"/>